<feature type="coiled-coil region" evidence="1">
    <location>
        <begin position="86"/>
        <end position="120"/>
    </location>
</feature>
<dbReference type="EMBL" id="AUWU02000005">
    <property type="protein sequence ID" value="KAH0572669.1"/>
    <property type="molecule type" value="Genomic_DNA"/>
</dbReference>
<evidence type="ECO:0000313" key="6">
    <source>
        <dbReference type="Proteomes" id="UP000018208"/>
    </source>
</evidence>
<evidence type="ECO:0000313" key="2">
    <source>
        <dbReference type="EMBL" id="EST44660.1"/>
    </source>
</evidence>
<dbReference type="VEuPathDB" id="GiardiaDB:SS50377_24781"/>
<organism evidence="3">
    <name type="scientific">Spironucleus salmonicida</name>
    <dbReference type="NCBI Taxonomy" id="348837"/>
    <lineage>
        <taxon>Eukaryota</taxon>
        <taxon>Metamonada</taxon>
        <taxon>Diplomonadida</taxon>
        <taxon>Hexamitidae</taxon>
        <taxon>Hexamitinae</taxon>
        <taxon>Spironucleus</taxon>
    </lineage>
</organism>
<proteinExistence type="predicted"/>
<evidence type="ECO:0000313" key="4">
    <source>
        <dbReference type="EMBL" id="KAH0572669.1"/>
    </source>
</evidence>
<reference evidence="3 4" key="1">
    <citation type="journal article" date="2014" name="PLoS Genet.">
        <title>The Genome of Spironucleus salmonicida Highlights a Fish Pathogen Adapted to Fluctuating Environments.</title>
        <authorList>
            <person name="Xu F."/>
            <person name="Jerlstrom-Hultqvist J."/>
            <person name="Einarsson E."/>
            <person name="Astvaldsson A."/>
            <person name="Svard S.G."/>
            <person name="Andersson J.O."/>
        </authorList>
    </citation>
    <scope>NUCLEOTIDE SEQUENCE</scope>
    <source>
        <strain evidence="4">ATCC 50377</strain>
    </source>
</reference>
<reference evidence="4" key="2">
    <citation type="submission" date="2020-12" db="EMBL/GenBank/DDBJ databases">
        <title>New Spironucleus salmonicida genome in near-complete chromosomes.</title>
        <authorList>
            <person name="Xu F."/>
            <person name="Kurt Z."/>
            <person name="Jimenez-Gonzalez A."/>
            <person name="Astvaldsson A."/>
            <person name="Andersson J.O."/>
            <person name="Svard S.G."/>
        </authorList>
    </citation>
    <scope>NUCLEOTIDE SEQUENCE</scope>
    <source>
        <strain evidence="4">ATCC 50377</strain>
    </source>
</reference>
<dbReference type="VEuPathDB" id="GiardiaDB:SS50377_24799"/>
<sequence>MDMLPLLPLSDQARILAARSNQVSLITESIKKIYQVTSMPEPELFSISEAIATIRFFNLNQQQPLDSPHSAPYFQSQEIQEISAFLTSLATENKVLKIEIQRLQNQKQQIQKELIAVNSVRMPSSTPKTVPLLSSFVLESLQMARICEELERKAEVEVLRSMFKSFECLFRQFFRHGKDLNYEGVREAVDAFRLRSGAQPRL</sequence>
<keyword evidence="6" id="KW-1185">Reference proteome</keyword>
<name>V6LV62_9EUKA</name>
<dbReference type="EMBL" id="KI546115">
    <property type="protein sequence ID" value="EST44660.1"/>
    <property type="molecule type" value="Genomic_DNA"/>
</dbReference>
<evidence type="ECO:0000256" key="1">
    <source>
        <dbReference type="SAM" id="Coils"/>
    </source>
</evidence>
<dbReference type="Proteomes" id="UP000018208">
    <property type="component" value="Unassembled WGS sequence"/>
</dbReference>
<evidence type="ECO:0000313" key="5">
    <source>
        <dbReference type="EMBL" id="KAH0572687.1"/>
    </source>
</evidence>
<keyword evidence="1" id="KW-0175">Coiled coil</keyword>
<accession>V6LV62</accession>
<dbReference type="EMBL" id="KI546114">
    <property type="protein sequence ID" value="EST44664.1"/>
    <property type="molecule type" value="Genomic_DNA"/>
</dbReference>
<dbReference type="EMBL" id="AUWU02000005">
    <property type="protein sequence ID" value="KAH0572687.1"/>
    <property type="molecule type" value="Genomic_DNA"/>
</dbReference>
<gene>
    <name evidence="3" type="ORF">SS50377_15441</name>
    <name evidence="2" type="ORF">SS50377_15670</name>
    <name evidence="4" type="ORF">SS50377_24781</name>
    <name evidence="5" type="ORF">SS50377_24799</name>
</gene>
<protein>
    <submittedName>
        <fullName evidence="3">Uncharacterized protein</fullName>
    </submittedName>
</protein>
<dbReference type="AlphaFoldDB" id="V6LV62"/>
<evidence type="ECO:0000313" key="3">
    <source>
        <dbReference type="EMBL" id="EST44664.1"/>
    </source>
</evidence>